<dbReference type="CDD" id="cd15571">
    <property type="entry name" value="ePHD"/>
    <property type="match status" value="1"/>
</dbReference>
<evidence type="ECO:0000256" key="3">
    <source>
        <dbReference type="ARBA" id="ARBA00022833"/>
    </source>
</evidence>
<dbReference type="SMART" id="SM00249">
    <property type="entry name" value="PHD"/>
    <property type="match status" value="2"/>
</dbReference>
<organism evidence="8 9">
    <name type="scientific">Stylonychia lemnae</name>
    <name type="common">Ciliate</name>
    <dbReference type="NCBI Taxonomy" id="5949"/>
    <lineage>
        <taxon>Eukaryota</taxon>
        <taxon>Sar</taxon>
        <taxon>Alveolata</taxon>
        <taxon>Ciliophora</taxon>
        <taxon>Intramacronucleata</taxon>
        <taxon>Spirotrichea</taxon>
        <taxon>Stichotrichia</taxon>
        <taxon>Sporadotrichida</taxon>
        <taxon>Oxytrichidae</taxon>
        <taxon>Stylonychinae</taxon>
        <taxon>Stylonychia</taxon>
    </lineage>
</organism>
<dbReference type="AlphaFoldDB" id="A0A078B2B7"/>
<keyword evidence="3" id="KW-0862">Zinc</keyword>
<dbReference type="PROSITE" id="PS50016">
    <property type="entry name" value="ZF_PHD_2"/>
    <property type="match status" value="1"/>
</dbReference>
<dbReference type="Pfam" id="PF13831">
    <property type="entry name" value="PHD_2"/>
    <property type="match status" value="1"/>
</dbReference>
<keyword evidence="2 4" id="KW-0863">Zinc-finger</keyword>
<feature type="compositionally biased region" description="Acidic residues" evidence="5">
    <location>
        <begin position="447"/>
        <end position="470"/>
    </location>
</feature>
<dbReference type="EMBL" id="CCKQ01016808">
    <property type="protein sequence ID" value="CDW88690.1"/>
    <property type="molecule type" value="Genomic_DNA"/>
</dbReference>
<evidence type="ECO:0000256" key="4">
    <source>
        <dbReference type="PROSITE-ProRule" id="PRU00146"/>
    </source>
</evidence>
<evidence type="ECO:0000256" key="2">
    <source>
        <dbReference type="ARBA" id="ARBA00022771"/>
    </source>
</evidence>
<evidence type="ECO:0000259" key="6">
    <source>
        <dbReference type="PROSITE" id="PS50016"/>
    </source>
</evidence>
<evidence type="ECO:0000259" key="7">
    <source>
        <dbReference type="PROSITE" id="PS51805"/>
    </source>
</evidence>
<evidence type="ECO:0000256" key="5">
    <source>
        <dbReference type="SAM" id="MobiDB-lite"/>
    </source>
</evidence>
<evidence type="ECO:0000313" key="8">
    <source>
        <dbReference type="EMBL" id="CDW88690.1"/>
    </source>
</evidence>
<dbReference type="InParanoid" id="A0A078B2B7"/>
<feature type="compositionally biased region" description="Basic residues" evidence="5">
    <location>
        <begin position="474"/>
        <end position="496"/>
    </location>
</feature>
<dbReference type="InterPro" id="IPR034732">
    <property type="entry name" value="EPHD"/>
</dbReference>
<dbReference type="InterPro" id="IPR013083">
    <property type="entry name" value="Znf_RING/FYVE/PHD"/>
</dbReference>
<dbReference type="GO" id="GO:0008270">
    <property type="term" value="F:zinc ion binding"/>
    <property type="evidence" value="ECO:0007669"/>
    <property type="project" value="UniProtKB-KW"/>
</dbReference>
<evidence type="ECO:0000256" key="1">
    <source>
        <dbReference type="ARBA" id="ARBA00022723"/>
    </source>
</evidence>
<dbReference type="InterPro" id="IPR011011">
    <property type="entry name" value="Znf_FYVE_PHD"/>
</dbReference>
<feature type="region of interest" description="Disordered" evidence="5">
    <location>
        <begin position="115"/>
        <end position="174"/>
    </location>
</feature>
<proteinExistence type="predicted"/>
<sequence length="561" mass="65939">MQSQYIEQQQLLPQQQSNFMMPNGQAQYQLPQQQMMGQQQIPQMQMNGQVNPFLQQQMMFQNQMQQQQQFQQQQNPIQNGIQQQNLQTPLQNQYIQQQYPIQNQMPVLNLQQNNQQPLSSTDYNGQQQQLSVQQAQKQQAMVIDTSTNDGNRELANKSKNKQDKKKPQTKEESLVSSLDQSILYSKDHKTRYSYIYETKNDKDEDIMCDVCQDDYVEEGTNELIICELCNSAVHMQCYGNEIFNYFPQEAWYCMRCQFLRNNPESTVAQICCQFCNDLKGIIIRDQRNIWAHITCVNWIPDVWYKDDYKTLIEGNFNNDRQKLNCYVCRKKNTGSCIQCDYKNCQQAFHVRCGMKTQLIRDWESMDDQRVNEDDYECFVFCDKHLEIGKRDLKTGGKDRLRETGLKCQIDEKLKKFGLTGNSLKKGKKKTEQKIRDDTYVAGKDSQDQDEYDEEQPEEDDDLEADPEEDENKNRKSRSRSRFNGRRSKKPQSKCKGIRVQNNFRNTRNSGQNSNTAQANPAMPMMFGNPQQQAMILMMQQMIAMQQQQQQQPQQPPILIKV</sequence>
<feature type="compositionally biased region" description="Basic and acidic residues" evidence="5">
    <location>
        <begin position="429"/>
        <end position="438"/>
    </location>
</feature>
<dbReference type="PANTHER" id="PTHR13793:SF107">
    <property type="entry name" value="BROMODOMAIN-CONTAINING PROTEIN HOMOLOG"/>
    <property type="match status" value="1"/>
</dbReference>
<dbReference type="SUPFAM" id="SSF57903">
    <property type="entry name" value="FYVE/PHD zinc finger"/>
    <property type="match status" value="1"/>
</dbReference>
<keyword evidence="1" id="KW-0479">Metal-binding</keyword>
<dbReference type="Proteomes" id="UP000039865">
    <property type="component" value="Unassembled WGS sequence"/>
</dbReference>
<feature type="domain" description="PHD-type" evidence="7">
    <location>
        <begin position="269"/>
        <end position="385"/>
    </location>
</feature>
<dbReference type="Pfam" id="PF13832">
    <property type="entry name" value="zf-HC5HC2H_2"/>
    <property type="match status" value="1"/>
</dbReference>
<accession>A0A078B2B7</accession>
<keyword evidence="9" id="KW-1185">Reference proteome</keyword>
<dbReference type="InterPro" id="IPR019787">
    <property type="entry name" value="Znf_PHD-finger"/>
</dbReference>
<evidence type="ECO:0000313" key="9">
    <source>
        <dbReference type="Proteomes" id="UP000039865"/>
    </source>
</evidence>
<dbReference type="InterPro" id="IPR050701">
    <property type="entry name" value="Histone_Mod_Regulator"/>
</dbReference>
<dbReference type="PANTHER" id="PTHR13793">
    <property type="entry name" value="PHD FINGER PROTEINS"/>
    <property type="match status" value="1"/>
</dbReference>
<feature type="region of interest" description="Disordered" evidence="5">
    <location>
        <begin position="420"/>
        <end position="520"/>
    </location>
</feature>
<dbReference type="Gene3D" id="3.30.40.10">
    <property type="entry name" value="Zinc/RING finger domain, C3HC4 (zinc finger)"/>
    <property type="match status" value="2"/>
</dbReference>
<reference evidence="8 9" key="1">
    <citation type="submission" date="2014-06" db="EMBL/GenBank/DDBJ databases">
        <authorList>
            <person name="Swart Estienne"/>
        </authorList>
    </citation>
    <scope>NUCLEOTIDE SEQUENCE [LARGE SCALE GENOMIC DNA]</scope>
    <source>
        <strain evidence="8 9">130c</strain>
    </source>
</reference>
<gene>
    <name evidence="8" type="primary">Contig3682.g3927</name>
    <name evidence="8" type="ORF">STYLEM_17814</name>
</gene>
<protein>
    <submittedName>
        <fullName evidence="8">Phd zinc finger-containing protein</fullName>
    </submittedName>
</protein>
<dbReference type="GO" id="GO:0006357">
    <property type="term" value="P:regulation of transcription by RNA polymerase II"/>
    <property type="evidence" value="ECO:0007669"/>
    <property type="project" value="TreeGrafter"/>
</dbReference>
<feature type="domain" description="PHD-type" evidence="6">
    <location>
        <begin position="205"/>
        <end position="259"/>
    </location>
</feature>
<dbReference type="InterPro" id="IPR001965">
    <property type="entry name" value="Znf_PHD"/>
</dbReference>
<feature type="compositionally biased region" description="Low complexity" evidence="5">
    <location>
        <begin position="126"/>
        <end position="139"/>
    </location>
</feature>
<dbReference type="OrthoDB" id="283972at2759"/>
<name>A0A078B2B7_STYLE</name>
<feature type="compositionally biased region" description="Polar residues" evidence="5">
    <location>
        <begin position="499"/>
        <end position="518"/>
    </location>
</feature>
<dbReference type="PROSITE" id="PS51805">
    <property type="entry name" value="EPHD"/>
    <property type="match status" value="1"/>
</dbReference>